<dbReference type="EMBL" id="CP039347">
    <property type="protein sequence ID" value="QCD86196.1"/>
    <property type="molecule type" value="Genomic_DNA"/>
</dbReference>
<dbReference type="Proteomes" id="UP000501690">
    <property type="component" value="Linkage Group LG3"/>
</dbReference>
<evidence type="ECO:0000313" key="2">
    <source>
        <dbReference type="EMBL" id="QCD86196.1"/>
    </source>
</evidence>
<dbReference type="AlphaFoldDB" id="A0A4D6LCY0"/>
<evidence type="ECO:0000313" key="3">
    <source>
        <dbReference type="Proteomes" id="UP000501690"/>
    </source>
</evidence>
<accession>A0A4D6LCY0</accession>
<keyword evidence="3" id="KW-1185">Reference proteome</keyword>
<reference evidence="1 3" key="1">
    <citation type="submission" date="2019-04" db="EMBL/GenBank/DDBJ databases">
        <title>An improved genome assembly and genetic linkage map for asparagus bean, Vigna unguiculata ssp. sesquipedialis.</title>
        <authorList>
            <person name="Xia Q."/>
            <person name="Zhang R."/>
            <person name="Dong Y."/>
        </authorList>
    </citation>
    <scope>NUCLEOTIDE SEQUENCE [LARGE SCALE GENOMIC DNA]</scope>
    <source>
        <tissue evidence="1">Leaf</tissue>
    </source>
</reference>
<dbReference type="EMBL" id="CP039347">
    <property type="protein sequence ID" value="QCD86195.1"/>
    <property type="molecule type" value="Genomic_DNA"/>
</dbReference>
<evidence type="ECO:0000313" key="1">
    <source>
        <dbReference type="EMBL" id="QCD86195.1"/>
    </source>
</evidence>
<organism evidence="1 3">
    <name type="scientific">Vigna unguiculata</name>
    <name type="common">Cowpea</name>
    <dbReference type="NCBI Taxonomy" id="3917"/>
    <lineage>
        <taxon>Eukaryota</taxon>
        <taxon>Viridiplantae</taxon>
        <taxon>Streptophyta</taxon>
        <taxon>Embryophyta</taxon>
        <taxon>Tracheophyta</taxon>
        <taxon>Spermatophyta</taxon>
        <taxon>Magnoliopsida</taxon>
        <taxon>eudicotyledons</taxon>
        <taxon>Gunneridae</taxon>
        <taxon>Pentapetalae</taxon>
        <taxon>rosids</taxon>
        <taxon>fabids</taxon>
        <taxon>Fabales</taxon>
        <taxon>Fabaceae</taxon>
        <taxon>Papilionoideae</taxon>
        <taxon>50 kb inversion clade</taxon>
        <taxon>NPAAA clade</taxon>
        <taxon>indigoferoid/millettioid clade</taxon>
        <taxon>Phaseoleae</taxon>
        <taxon>Vigna</taxon>
    </lineage>
</organism>
<sequence>MTQMSRTTSAATMTRFLMRARRAVVFRRVQWWPDVVVAAAEWVGEEEREERN</sequence>
<proteinExistence type="predicted"/>
<name>A0A4D6LCY0_VIGUN</name>
<gene>
    <name evidence="1" type="ORF">DEO72_LG3g716</name>
    <name evidence="2" type="ORF">DEO72_LG3g717</name>
</gene>
<protein>
    <submittedName>
        <fullName evidence="1">Uncharacterized protein</fullName>
    </submittedName>
</protein>